<protein>
    <submittedName>
        <fullName evidence="2">Uncharacterized protein</fullName>
    </submittedName>
</protein>
<evidence type="ECO:0000256" key="1">
    <source>
        <dbReference type="SAM" id="Coils"/>
    </source>
</evidence>
<evidence type="ECO:0000313" key="2">
    <source>
        <dbReference type="EMBL" id="QHT08299.1"/>
    </source>
</evidence>
<dbReference type="AlphaFoldDB" id="A0A6C0CX85"/>
<accession>A0A6C0CX85</accession>
<keyword evidence="1" id="KW-0175">Coiled coil</keyword>
<proteinExistence type="predicted"/>
<dbReference type="EMBL" id="MN739493">
    <property type="protein sequence ID" value="QHT08299.1"/>
    <property type="molecule type" value="Genomic_DNA"/>
</dbReference>
<feature type="coiled-coil region" evidence="1">
    <location>
        <begin position="92"/>
        <end position="119"/>
    </location>
</feature>
<name>A0A6C0CX85_9ZZZZ</name>
<organism evidence="2">
    <name type="scientific">viral metagenome</name>
    <dbReference type="NCBI Taxonomy" id="1070528"/>
    <lineage>
        <taxon>unclassified sequences</taxon>
        <taxon>metagenomes</taxon>
        <taxon>organismal metagenomes</taxon>
    </lineage>
</organism>
<reference evidence="2" key="1">
    <citation type="journal article" date="2020" name="Nature">
        <title>Giant virus diversity and host interactions through global metagenomics.</title>
        <authorList>
            <person name="Schulz F."/>
            <person name="Roux S."/>
            <person name="Paez-Espino D."/>
            <person name="Jungbluth S."/>
            <person name="Walsh D.A."/>
            <person name="Denef V.J."/>
            <person name="McMahon K.D."/>
            <person name="Konstantinidis K.T."/>
            <person name="Eloe-Fadrosh E.A."/>
            <person name="Kyrpides N.C."/>
            <person name="Woyke T."/>
        </authorList>
    </citation>
    <scope>NUCLEOTIDE SEQUENCE</scope>
    <source>
        <strain evidence="2">GVMAG-M-3300022752-66</strain>
    </source>
</reference>
<sequence>MYELKMNVADRDNYLNQIEQQIKMKRRLLLEKRKYLEENVKENHFLENVRNDYQKYHDFILKQKQDQIKSMQFLNQYIDDLMVSGKLTENDIVNSKKEKQEIMGELDKIKKDLDGLMKN</sequence>